<dbReference type="Proteomes" id="UP001054902">
    <property type="component" value="Unassembled WGS sequence"/>
</dbReference>
<name>A0AAD3CME8_9STRA</name>
<dbReference type="InterPro" id="IPR045054">
    <property type="entry name" value="P4HA-like"/>
</dbReference>
<dbReference type="PANTHER" id="PTHR10869:SF246">
    <property type="entry name" value="TRANSMEMBRANE PROLYL 4-HYDROXYLASE"/>
    <property type="match status" value="1"/>
</dbReference>
<proteinExistence type="predicted"/>
<comment type="caution">
    <text evidence="8">The sequence shown here is derived from an EMBL/GenBank/DDBJ whole genome shotgun (WGS) entry which is preliminary data.</text>
</comment>
<evidence type="ECO:0000256" key="6">
    <source>
        <dbReference type="SAM" id="MobiDB-lite"/>
    </source>
</evidence>
<evidence type="ECO:0000256" key="5">
    <source>
        <dbReference type="ARBA" id="ARBA00023004"/>
    </source>
</evidence>
<gene>
    <name evidence="8" type="ORF">CTEN210_03800</name>
</gene>
<keyword evidence="9" id="KW-1185">Reference proteome</keyword>
<keyword evidence="3" id="KW-0223">Dioxygenase</keyword>
<dbReference type="Pfam" id="PF13640">
    <property type="entry name" value="2OG-FeII_Oxy_3"/>
    <property type="match status" value="1"/>
</dbReference>
<dbReference type="PROSITE" id="PS51471">
    <property type="entry name" value="FE2OG_OXY"/>
    <property type="match status" value="1"/>
</dbReference>
<evidence type="ECO:0000256" key="3">
    <source>
        <dbReference type="ARBA" id="ARBA00022964"/>
    </source>
</evidence>
<keyword evidence="4" id="KW-0560">Oxidoreductase</keyword>
<dbReference type="Gene3D" id="2.60.120.620">
    <property type="entry name" value="q2cbj1_9rhob like domain"/>
    <property type="match status" value="1"/>
</dbReference>
<evidence type="ECO:0000313" key="9">
    <source>
        <dbReference type="Proteomes" id="UP001054902"/>
    </source>
</evidence>
<accession>A0AAD3CME8</accession>
<feature type="region of interest" description="Disordered" evidence="6">
    <location>
        <begin position="57"/>
        <end position="100"/>
    </location>
</feature>
<dbReference type="AlphaFoldDB" id="A0AAD3CME8"/>
<protein>
    <recommendedName>
        <fullName evidence="7">Fe2OG dioxygenase domain-containing protein</fullName>
    </recommendedName>
</protein>
<feature type="domain" description="Fe2OG dioxygenase" evidence="7">
    <location>
        <begin position="209"/>
        <end position="334"/>
    </location>
</feature>
<dbReference type="GO" id="GO:0005783">
    <property type="term" value="C:endoplasmic reticulum"/>
    <property type="evidence" value="ECO:0007669"/>
    <property type="project" value="TreeGrafter"/>
</dbReference>
<organism evidence="8 9">
    <name type="scientific">Chaetoceros tenuissimus</name>
    <dbReference type="NCBI Taxonomy" id="426638"/>
    <lineage>
        <taxon>Eukaryota</taxon>
        <taxon>Sar</taxon>
        <taxon>Stramenopiles</taxon>
        <taxon>Ochrophyta</taxon>
        <taxon>Bacillariophyta</taxon>
        <taxon>Coscinodiscophyceae</taxon>
        <taxon>Chaetocerotophycidae</taxon>
        <taxon>Chaetocerotales</taxon>
        <taxon>Chaetocerotaceae</taxon>
        <taxon>Chaetoceros</taxon>
    </lineage>
</organism>
<comment type="cofactor">
    <cofactor evidence="1">
        <name>L-ascorbate</name>
        <dbReference type="ChEBI" id="CHEBI:38290"/>
    </cofactor>
</comment>
<dbReference type="InterPro" id="IPR006620">
    <property type="entry name" value="Pro_4_hyd_alph"/>
</dbReference>
<dbReference type="SMART" id="SM00702">
    <property type="entry name" value="P4Hc"/>
    <property type="match status" value="1"/>
</dbReference>
<dbReference type="GO" id="GO:0005506">
    <property type="term" value="F:iron ion binding"/>
    <property type="evidence" value="ECO:0007669"/>
    <property type="project" value="InterPro"/>
</dbReference>
<evidence type="ECO:0000256" key="2">
    <source>
        <dbReference type="ARBA" id="ARBA00022723"/>
    </source>
</evidence>
<dbReference type="InterPro" id="IPR044862">
    <property type="entry name" value="Pro_4_hyd_alph_FE2OG_OXY"/>
</dbReference>
<dbReference type="GO" id="GO:0031418">
    <property type="term" value="F:L-ascorbic acid binding"/>
    <property type="evidence" value="ECO:0007669"/>
    <property type="project" value="InterPro"/>
</dbReference>
<dbReference type="InterPro" id="IPR005123">
    <property type="entry name" value="Oxoglu/Fe-dep_dioxygenase_dom"/>
</dbReference>
<sequence length="336" mass="38565">MATEESNKDLTLAEQEAFKRNGSRKSKRFLVSQKVKTTRLRRIHNLFWNDDTLYNSDNSNTNSNSIDKEEVTCTGKRKRNDGKQTPELTDPESHANDPSQIEMNFGGRLKLKRIHSSPHIYTIDDFFTDKELQKIKEKIIQAEKQKWFQKSFVDGQENTKRKNDEQDSLVEEGKVQRTSSFIHFSKLSDSTIASIENRAADLLSLPNHSIEPLQLVRYEQGNYFHDHHDLGVLYEDGSVELPHKSLLTPPRRIITILVYLNDLPDDDENPCGGSTIFPSLGKGVDELAIRPKENRAVMWCNIKKDGTPDERLVHRGETLYGDAVKYAMNIWACEDS</sequence>
<evidence type="ECO:0000256" key="4">
    <source>
        <dbReference type="ARBA" id="ARBA00023002"/>
    </source>
</evidence>
<dbReference type="GO" id="GO:0004656">
    <property type="term" value="F:procollagen-proline 4-dioxygenase activity"/>
    <property type="evidence" value="ECO:0007669"/>
    <property type="project" value="TreeGrafter"/>
</dbReference>
<dbReference type="PANTHER" id="PTHR10869">
    <property type="entry name" value="PROLYL 4-HYDROXYLASE ALPHA SUBUNIT"/>
    <property type="match status" value="1"/>
</dbReference>
<keyword evidence="2" id="KW-0479">Metal-binding</keyword>
<evidence type="ECO:0000259" key="7">
    <source>
        <dbReference type="PROSITE" id="PS51471"/>
    </source>
</evidence>
<keyword evidence="5" id="KW-0408">Iron</keyword>
<evidence type="ECO:0000313" key="8">
    <source>
        <dbReference type="EMBL" id="GFH47325.1"/>
    </source>
</evidence>
<dbReference type="EMBL" id="BLLK01000023">
    <property type="protein sequence ID" value="GFH47325.1"/>
    <property type="molecule type" value="Genomic_DNA"/>
</dbReference>
<reference evidence="8 9" key="1">
    <citation type="journal article" date="2021" name="Sci. Rep.">
        <title>The genome of the diatom Chaetoceros tenuissimus carries an ancient integrated fragment of an extant virus.</title>
        <authorList>
            <person name="Hongo Y."/>
            <person name="Kimura K."/>
            <person name="Takaki Y."/>
            <person name="Yoshida Y."/>
            <person name="Baba S."/>
            <person name="Kobayashi G."/>
            <person name="Nagasaki K."/>
            <person name="Hano T."/>
            <person name="Tomaru Y."/>
        </authorList>
    </citation>
    <scope>NUCLEOTIDE SEQUENCE [LARGE SCALE GENOMIC DNA]</scope>
    <source>
        <strain evidence="8 9">NIES-3715</strain>
    </source>
</reference>
<evidence type="ECO:0000256" key="1">
    <source>
        <dbReference type="ARBA" id="ARBA00001961"/>
    </source>
</evidence>